<dbReference type="AlphaFoldDB" id="A0A9N9L0L1"/>
<accession>A0A9N9L0L1</accession>
<proteinExistence type="predicted"/>
<gene>
    <name evidence="1" type="ORF">HYFRA_00010276</name>
</gene>
<evidence type="ECO:0000313" key="1">
    <source>
        <dbReference type="EMBL" id="CAG8955412.1"/>
    </source>
</evidence>
<organism evidence="1 2">
    <name type="scientific">Hymenoscyphus fraxineus</name>
    <dbReference type="NCBI Taxonomy" id="746836"/>
    <lineage>
        <taxon>Eukaryota</taxon>
        <taxon>Fungi</taxon>
        <taxon>Dikarya</taxon>
        <taxon>Ascomycota</taxon>
        <taxon>Pezizomycotina</taxon>
        <taxon>Leotiomycetes</taxon>
        <taxon>Helotiales</taxon>
        <taxon>Helotiaceae</taxon>
        <taxon>Hymenoscyphus</taxon>
    </lineage>
</organism>
<evidence type="ECO:0000313" key="2">
    <source>
        <dbReference type="Proteomes" id="UP000696280"/>
    </source>
</evidence>
<name>A0A9N9L0L1_9HELO</name>
<keyword evidence="2" id="KW-1185">Reference proteome</keyword>
<sequence length="216" mass="25105">MSSRPPVFDIGKPTILFDSHPEKQEGYAYSYYSALKSSLYTAFTGDVPKHHNPGKLRIEWWTNDKKKGLRDYDLHEHELVRKAFYELDGMKEVERVVVLGYSGQNPYLIGEDEWEQGRKGKKGWKHETKGEEVFAKRKQTQIEQMNNSVEGRTGKLVDIDDVIQETDRLEEKKMREQREKMWKEAEGMQEQKMADMSLSIGASVFLMAGYFVQAVT</sequence>
<dbReference type="Proteomes" id="UP000696280">
    <property type="component" value="Unassembled WGS sequence"/>
</dbReference>
<dbReference type="EMBL" id="CAJVRL010000063">
    <property type="protein sequence ID" value="CAG8955412.1"/>
    <property type="molecule type" value="Genomic_DNA"/>
</dbReference>
<reference evidence="1" key="1">
    <citation type="submission" date="2021-07" db="EMBL/GenBank/DDBJ databases">
        <authorList>
            <person name="Durling M."/>
        </authorList>
    </citation>
    <scope>NUCLEOTIDE SEQUENCE</scope>
</reference>
<dbReference type="OrthoDB" id="3589080at2759"/>
<protein>
    <submittedName>
        <fullName evidence="1">Uncharacterized protein</fullName>
    </submittedName>
</protein>
<comment type="caution">
    <text evidence="1">The sequence shown here is derived from an EMBL/GenBank/DDBJ whole genome shotgun (WGS) entry which is preliminary data.</text>
</comment>